<keyword evidence="9" id="KW-1185">Reference proteome</keyword>
<dbReference type="InterPro" id="IPR051907">
    <property type="entry name" value="DoxX-like_oxidoreductase"/>
</dbReference>
<sequence length="130" mass="13939">MNKLWNLFHHPHAGTVLLRTTLALLMLLHGWSKITHGIGSIEGMVASHGLPRFLAYGVYLGEVVAPLLLLVGVWVVPAALVVAINMVVAVLLVHRGQVFSLNQVGGWSLELQALFFVGALAVAMTSKPGK</sequence>
<dbReference type="InterPro" id="IPR032808">
    <property type="entry name" value="DoxX"/>
</dbReference>
<name>A0A7H0HBH8_9BURK</name>
<dbReference type="RefSeq" id="WP_187734894.1">
    <property type="nucleotide sequence ID" value="NZ_CP060790.1"/>
</dbReference>
<keyword evidence="4 7" id="KW-0812">Transmembrane</keyword>
<organism evidence="8 9">
    <name type="scientific">Paenacidovorax monticola</name>
    <dbReference type="NCBI Taxonomy" id="1926868"/>
    <lineage>
        <taxon>Bacteria</taxon>
        <taxon>Pseudomonadati</taxon>
        <taxon>Pseudomonadota</taxon>
        <taxon>Betaproteobacteria</taxon>
        <taxon>Burkholderiales</taxon>
        <taxon>Comamonadaceae</taxon>
        <taxon>Paenacidovorax</taxon>
    </lineage>
</organism>
<protein>
    <submittedName>
        <fullName evidence="8">DoxX family protein</fullName>
    </submittedName>
</protein>
<comment type="similarity">
    <text evidence="2">Belongs to the DoxX family.</text>
</comment>
<evidence type="ECO:0000256" key="4">
    <source>
        <dbReference type="ARBA" id="ARBA00022692"/>
    </source>
</evidence>
<evidence type="ECO:0000256" key="2">
    <source>
        <dbReference type="ARBA" id="ARBA00006679"/>
    </source>
</evidence>
<evidence type="ECO:0000256" key="6">
    <source>
        <dbReference type="ARBA" id="ARBA00023136"/>
    </source>
</evidence>
<feature type="transmembrane region" description="Helical" evidence="7">
    <location>
        <begin position="104"/>
        <end position="124"/>
    </location>
</feature>
<evidence type="ECO:0000256" key="7">
    <source>
        <dbReference type="SAM" id="Phobius"/>
    </source>
</evidence>
<proteinExistence type="inferred from homology"/>
<keyword evidence="6 7" id="KW-0472">Membrane</keyword>
<dbReference type="EMBL" id="CP060790">
    <property type="protein sequence ID" value="QNP57894.1"/>
    <property type="molecule type" value="Genomic_DNA"/>
</dbReference>
<evidence type="ECO:0000256" key="1">
    <source>
        <dbReference type="ARBA" id="ARBA00004651"/>
    </source>
</evidence>
<feature type="transmembrane region" description="Helical" evidence="7">
    <location>
        <begin position="67"/>
        <end position="92"/>
    </location>
</feature>
<dbReference type="PANTHER" id="PTHR33452">
    <property type="entry name" value="OXIDOREDUCTASE CATD-RELATED"/>
    <property type="match status" value="1"/>
</dbReference>
<evidence type="ECO:0000313" key="8">
    <source>
        <dbReference type="EMBL" id="QNP57894.1"/>
    </source>
</evidence>
<dbReference type="PANTHER" id="PTHR33452:SF1">
    <property type="entry name" value="INNER MEMBRANE PROTEIN YPHA-RELATED"/>
    <property type="match status" value="1"/>
</dbReference>
<evidence type="ECO:0000256" key="5">
    <source>
        <dbReference type="ARBA" id="ARBA00022989"/>
    </source>
</evidence>
<gene>
    <name evidence="8" type="ORF">H9L24_12245</name>
</gene>
<keyword evidence="3" id="KW-1003">Cell membrane</keyword>
<dbReference type="Pfam" id="PF07681">
    <property type="entry name" value="DoxX"/>
    <property type="match status" value="1"/>
</dbReference>
<keyword evidence="5 7" id="KW-1133">Transmembrane helix</keyword>
<dbReference type="KEGG" id="amon:H9L24_12245"/>
<accession>A0A7H0HBH8</accession>
<evidence type="ECO:0000256" key="3">
    <source>
        <dbReference type="ARBA" id="ARBA00022475"/>
    </source>
</evidence>
<dbReference type="Proteomes" id="UP000516057">
    <property type="component" value="Chromosome"/>
</dbReference>
<evidence type="ECO:0000313" key="9">
    <source>
        <dbReference type="Proteomes" id="UP000516057"/>
    </source>
</evidence>
<reference evidence="8 9" key="1">
    <citation type="submission" date="2020-08" db="EMBL/GenBank/DDBJ databases">
        <title>Genome sequence of Acidovorax monticola KACC 19171T.</title>
        <authorList>
            <person name="Hyun D.-W."/>
            <person name="Bae J.-W."/>
        </authorList>
    </citation>
    <scope>NUCLEOTIDE SEQUENCE [LARGE SCALE GENOMIC DNA]</scope>
    <source>
        <strain evidence="8 9">KACC 19171</strain>
    </source>
</reference>
<comment type="subcellular location">
    <subcellularLocation>
        <location evidence="1">Cell membrane</location>
        <topology evidence="1">Multi-pass membrane protein</topology>
    </subcellularLocation>
</comment>
<dbReference type="GO" id="GO:0005886">
    <property type="term" value="C:plasma membrane"/>
    <property type="evidence" value="ECO:0007669"/>
    <property type="project" value="UniProtKB-SubCell"/>
</dbReference>
<dbReference type="AlphaFoldDB" id="A0A7H0HBH8"/>